<comment type="caution">
    <text evidence="1">The sequence shown here is derived from an EMBL/GenBank/DDBJ whole genome shotgun (WGS) entry which is preliminary data.</text>
</comment>
<proteinExistence type="predicted"/>
<organism evidence="1 2">
    <name type="scientific">Elysia crispata</name>
    <name type="common">lettuce slug</name>
    <dbReference type="NCBI Taxonomy" id="231223"/>
    <lineage>
        <taxon>Eukaryota</taxon>
        <taxon>Metazoa</taxon>
        <taxon>Spiralia</taxon>
        <taxon>Lophotrochozoa</taxon>
        <taxon>Mollusca</taxon>
        <taxon>Gastropoda</taxon>
        <taxon>Heterobranchia</taxon>
        <taxon>Euthyneura</taxon>
        <taxon>Panpulmonata</taxon>
        <taxon>Sacoglossa</taxon>
        <taxon>Placobranchoidea</taxon>
        <taxon>Plakobranchidae</taxon>
        <taxon>Elysia</taxon>
    </lineage>
</organism>
<reference evidence="1" key="1">
    <citation type="journal article" date="2023" name="G3 (Bethesda)">
        <title>A reference genome for the long-term kleptoplast-retaining sea slug Elysia crispata morphotype clarki.</title>
        <authorList>
            <person name="Eastman K.E."/>
            <person name="Pendleton A.L."/>
            <person name="Shaikh M.A."/>
            <person name="Suttiyut T."/>
            <person name="Ogas R."/>
            <person name="Tomko P."/>
            <person name="Gavelis G."/>
            <person name="Widhalm J.R."/>
            <person name="Wisecaver J.H."/>
        </authorList>
    </citation>
    <scope>NUCLEOTIDE SEQUENCE</scope>
    <source>
        <strain evidence="1">ECLA1</strain>
    </source>
</reference>
<accession>A0AAE0XQ93</accession>
<keyword evidence="2" id="KW-1185">Reference proteome</keyword>
<name>A0AAE0XQ93_9GAST</name>
<evidence type="ECO:0000313" key="2">
    <source>
        <dbReference type="Proteomes" id="UP001283361"/>
    </source>
</evidence>
<dbReference type="AlphaFoldDB" id="A0AAE0XQ93"/>
<evidence type="ECO:0000313" key="1">
    <source>
        <dbReference type="EMBL" id="KAK3702692.1"/>
    </source>
</evidence>
<dbReference type="EMBL" id="JAWDGP010007852">
    <property type="protein sequence ID" value="KAK3702692.1"/>
    <property type="molecule type" value="Genomic_DNA"/>
</dbReference>
<sequence length="99" mass="11018">MNDKAATCVKFLTSLARVNNREKWLIKRLGNPPLQIESCTSLEGRREFVHESGFSFLPSGRLLALQTSARDFLLTVFLPSCLFTGCTGGKVIPLVPSRY</sequence>
<dbReference type="Proteomes" id="UP001283361">
    <property type="component" value="Unassembled WGS sequence"/>
</dbReference>
<protein>
    <submittedName>
        <fullName evidence="1">Uncharacterized protein</fullName>
    </submittedName>
</protein>
<gene>
    <name evidence="1" type="ORF">RRG08_042680</name>
</gene>